<organism evidence="2 3">
    <name type="scientific">Pseudolactococcus hodotermopsidis</name>
    <dbReference type="NCBI Taxonomy" id="2709157"/>
    <lineage>
        <taxon>Bacteria</taxon>
        <taxon>Bacillati</taxon>
        <taxon>Bacillota</taxon>
        <taxon>Bacilli</taxon>
        <taxon>Lactobacillales</taxon>
        <taxon>Streptococcaceae</taxon>
        <taxon>Pseudolactococcus</taxon>
    </lineage>
</organism>
<feature type="transmembrane region" description="Helical" evidence="1">
    <location>
        <begin position="202"/>
        <end position="223"/>
    </location>
</feature>
<evidence type="ECO:0000313" key="3">
    <source>
        <dbReference type="Proteomes" id="UP000480303"/>
    </source>
</evidence>
<comment type="caution">
    <text evidence="2">The sequence shown here is derived from an EMBL/GenBank/DDBJ whole genome shotgun (WGS) entry which is preliminary data.</text>
</comment>
<feature type="transmembrane region" description="Helical" evidence="1">
    <location>
        <begin position="170"/>
        <end position="190"/>
    </location>
</feature>
<name>A0A6A0BB34_9LACT</name>
<evidence type="ECO:0000256" key="1">
    <source>
        <dbReference type="SAM" id="Phobius"/>
    </source>
</evidence>
<reference evidence="2 3" key="1">
    <citation type="submission" date="2020-02" db="EMBL/GenBank/DDBJ databases">
        <title>Draft genome sequence of Lactococcus sp. Hs30E4-3.</title>
        <authorList>
            <person name="Noda S."/>
            <person name="Yuki M."/>
            <person name="Ohkuma M."/>
        </authorList>
    </citation>
    <scope>NUCLEOTIDE SEQUENCE [LARGE SCALE GENOMIC DNA]</scope>
    <source>
        <strain evidence="2 3">Hs30E4-3</strain>
    </source>
</reference>
<feature type="transmembrane region" description="Helical" evidence="1">
    <location>
        <begin position="12"/>
        <end position="32"/>
    </location>
</feature>
<dbReference type="AlphaFoldDB" id="A0A6A0BB34"/>
<keyword evidence="3" id="KW-1185">Reference proteome</keyword>
<proteinExistence type="predicted"/>
<dbReference type="EMBL" id="BLLI01000007">
    <property type="protein sequence ID" value="GFH41873.1"/>
    <property type="molecule type" value="Genomic_DNA"/>
</dbReference>
<protein>
    <submittedName>
        <fullName evidence="2">Uncharacterized protein</fullName>
    </submittedName>
</protein>
<accession>A0A6A0BB34</accession>
<evidence type="ECO:0000313" key="2">
    <source>
        <dbReference type="EMBL" id="GFH41873.1"/>
    </source>
</evidence>
<keyword evidence="1" id="KW-0812">Transmembrane</keyword>
<keyword evidence="1" id="KW-0472">Membrane</keyword>
<sequence>MRNTKIFRDLPQIFLSFICSLVLFFFLVIVSLKMTLANEKFMIAESQKVSYAKGLQTEINQQIQDIGRGSNIPPEKLKAVIPLKFVQKNVEFYMTSIYEEVPFKLIETSFITQTLHLTLEKYAQESGLPIANEASEKAFEVAVLDVVQQYVAPPYLLTYAQKVMRYQSTLTLITIIVGVFLLLVTIMLMTLRVVARHIRFRIFAYVFSGSGLMLLVFPAYLYFSGKVQRIGLSSKIMYQFFKQYISDFLLNFIYIGGLCLLVSVFLWLVSENLRRRVVRTRG</sequence>
<dbReference type="Proteomes" id="UP000480303">
    <property type="component" value="Unassembled WGS sequence"/>
</dbReference>
<feature type="transmembrane region" description="Helical" evidence="1">
    <location>
        <begin position="244"/>
        <end position="269"/>
    </location>
</feature>
<keyword evidence="1" id="KW-1133">Transmembrane helix</keyword>
<gene>
    <name evidence="2" type="ORF">Hs30E_04240</name>
</gene>